<evidence type="ECO:0000259" key="4">
    <source>
        <dbReference type="Pfam" id="PF13473"/>
    </source>
</evidence>
<dbReference type="PANTHER" id="PTHR38439:SF3">
    <property type="entry name" value="COPPER-RESISTANT CUPROPROTEIN COPI"/>
    <property type="match status" value="1"/>
</dbReference>
<feature type="domain" description="EfeO-type cupredoxin-like" evidence="4">
    <location>
        <begin position="47"/>
        <end position="95"/>
    </location>
</feature>
<evidence type="ECO:0000256" key="2">
    <source>
        <dbReference type="ARBA" id="ARBA00023008"/>
    </source>
</evidence>
<dbReference type="InterPro" id="IPR028096">
    <property type="entry name" value="EfeO_Cupredoxin"/>
</dbReference>
<organism evidence="5 6">
    <name type="scientific">Skermanella aerolata</name>
    <dbReference type="NCBI Taxonomy" id="393310"/>
    <lineage>
        <taxon>Bacteria</taxon>
        <taxon>Pseudomonadati</taxon>
        <taxon>Pseudomonadota</taxon>
        <taxon>Alphaproteobacteria</taxon>
        <taxon>Rhodospirillales</taxon>
        <taxon>Azospirillaceae</taxon>
        <taxon>Skermanella</taxon>
    </lineage>
</organism>
<evidence type="ECO:0000256" key="3">
    <source>
        <dbReference type="SAM" id="SignalP"/>
    </source>
</evidence>
<evidence type="ECO:0000313" key="5">
    <source>
        <dbReference type="EMBL" id="GEO42775.1"/>
    </source>
</evidence>
<comment type="caution">
    <text evidence="5">The sequence shown here is derived from an EMBL/GenBank/DDBJ whole genome shotgun (WGS) entry which is preliminary data.</text>
</comment>
<dbReference type="InterPro" id="IPR008972">
    <property type="entry name" value="Cupredoxin"/>
</dbReference>
<keyword evidence="6" id="KW-1185">Reference proteome</keyword>
<dbReference type="RefSeq" id="WP_044436082.1">
    <property type="nucleotide sequence ID" value="NZ_BJYZ01000050.1"/>
</dbReference>
<dbReference type="AlphaFoldDB" id="A0A512E237"/>
<keyword evidence="3" id="KW-0732">Signal</keyword>
<dbReference type="Pfam" id="PF13473">
    <property type="entry name" value="Cupredoxin_1"/>
    <property type="match status" value="1"/>
</dbReference>
<keyword evidence="2" id="KW-0186">Copper</keyword>
<name>A0A512E237_9PROT</name>
<gene>
    <name evidence="5" type="ORF">SAE02_69230</name>
</gene>
<proteinExistence type="predicted"/>
<dbReference type="GO" id="GO:0046872">
    <property type="term" value="F:metal ion binding"/>
    <property type="evidence" value="ECO:0007669"/>
    <property type="project" value="UniProtKB-KW"/>
</dbReference>
<evidence type="ECO:0000313" key="6">
    <source>
        <dbReference type="Proteomes" id="UP000321523"/>
    </source>
</evidence>
<feature type="signal peptide" evidence="3">
    <location>
        <begin position="1"/>
        <end position="29"/>
    </location>
</feature>
<evidence type="ECO:0000256" key="1">
    <source>
        <dbReference type="ARBA" id="ARBA00022723"/>
    </source>
</evidence>
<dbReference type="OrthoDB" id="9816061at2"/>
<dbReference type="InterPro" id="IPR050845">
    <property type="entry name" value="Cu-binding_ET"/>
</dbReference>
<dbReference type="EMBL" id="BJYZ01000050">
    <property type="protein sequence ID" value="GEO42775.1"/>
    <property type="molecule type" value="Genomic_DNA"/>
</dbReference>
<dbReference type="PANTHER" id="PTHR38439">
    <property type="entry name" value="AURACYANIN-B"/>
    <property type="match status" value="1"/>
</dbReference>
<protein>
    <recommendedName>
        <fullName evidence="4">EfeO-type cupredoxin-like domain-containing protein</fullName>
    </recommendedName>
</protein>
<reference evidence="5 6" key="1">
    <citation type="submission" date="2019-07" db="EMBL/GenBank/DDBJ databases">
        <title>Whole genome shotgun sequence of Skermanella aerolata NBRC 106429.</title>
        <authorList>
            <person name="Hosoyama A."/>
            <person name="Uohara A."/>
            <person name="Ohji S."/>
            <person name="Ichikawa N."/>
        </authorList>
    </citation>
    <scope>NUCLEOTIDE SEQUENCE [LARGE SCALE GENOMIC DNA]</scope>
    <source>
        <strain evidence="5 6">NBRC 106429</strain>
    </source>
</reference>
<accession>A0A512E237</accession>
<dbReference type="Proteomes" id="UP000321523">
    <property type="component" value="Unassembled WGS sequence"/>
</dbReference>
<sequence length="188" mass="20586">MRLNARTFYTAATLLTATGLLVAPGLAFAAPGEAGHKHETAAIGEPAKATAKTRTVQVVMGDNFYEPETIPVKAGETIRFVLKNQGEFLHEFNIGTATMHASHQKEMAMMMEHGMLTPTGINKNMSGMDHSKMGMAEMKHDDPNSVLVEPSQTKELTWKFTKDTALEFACNIPGHYESGMVGKVEFKR</sequence>
<dbReference type="SUPFAM" id="SSF49503">
    <property type="entry name" value="Cupredoxins"/>
    <property type="match status" value="1"/>
</dbReference>
<feature type="chain" id="PRO_5021964775" description="EfeO-type cupredoxin-like domain-containing protein" evidence="3">
    <location>
        <begin position="30"/>
        <end position="188"/>
    </location>
</feature>
<keyword evidence="1" id="KW-0479">Metal-binding</keyword>
<dbReference type="Gene3D" id="2.60.40.420">
    <property type="entry name" value="Cupredoxins - blue copper proteins"/>
    <property type="match status" value="1"/>
</dbReference>